<dbReference type="OrthoDB" id="329946at2157"/>
<organism evidence="2 3">
    <name type="scientific">Halorubrum lipolyticum DSM 21995</name>
    <dbReference type="NCBI Taxonomy" id="1227482"/>
    <lineage>
        <taxon>Archaea</taxon>
        <taxon>Methanobacteriati</taxon>
        <taxon>Methanobacteriota</taxon>
        <taxon>Stenosarchaea group</taxon>
        <taxon>Halobacteria</taxon>
        <taxon>Halobacteriales</taxon>
        <taxon>Haloferacaceae</taxon>
        <taxon>Halorubrum</taxon>
    </lineage>
</organism>
<gene>
    <name evidence="2" type="ORF">C469_16048</name>
</gene>
<dbReference type="PATRIC" id="fig|1227482.3.peg.3243"/>
<dbReference type="AlphaFoldDB" id="M0NKP4"/>
<name>M0NKP4_9EURY</name>
<dbReference type="EMBL" id="AOJG01000041">
    <property type="protein sequence ID" value="EMA57260.1"/>
    <property type="molecule type" value="Genomic_DNA"/>
</dbReference>
<keyword evidence="3" id="KW-1185">Reference proteome</keyword>
<feature type="region of interest" description="Disordered" evidence="1">
    <location>
        <begin position="133"/>
        <end position="152"/>
    </location>
</feature>
<evidence type="ECO:0000256" key="1">
    <source>
        <dbReference type="SAM" id="MobiDB-lite"/>
    </source>
</evidence>
<reference evidence="2 3" key="1">
    <citation type="journal article" date="2014" name="PLoS Genet.">
        <title>Phylogenetically driven sequencing of extremely halophilic archaea reveals strategies for static and dynamic osmo-response.</title>
        <authorList>
            <person name="Becker E.A."/>
            <person name="Seitzer P.M."/>
            <person name="Tritt A."/>
            <person name="Larsen D."/>
            <person name="Krusor M."/>
            <person name="Yao A.I."/>
            <person name="Wu D."/>
            <person name="Madern D."/>
            <person name="Eisen J.A."/>
            <person name="Darling A.E."/>
            <person name="Facciotti M.T."/>
        </authorList>
    </citation>
    <scope>NUCLEOTIDE SEQUENCE [LARGE SCALE GENOMIC DNA]</scope>
    <source>
        <strain evidence="2 3">DSM 21995</strain>
    </source>
</reference>
<evidence type="ECO:0000313" key="2">
    <source>
        <dbReference type="EMBL" id="EMA57260.1"/>
    </source>
</evidence>
<evidence type="ECO:0000313" key="3">
    <source>
        <dbReference type="Proteomes" id="UP000011650"/>
    </source>
</evidence>
<sequence>MSESRVAKATISDDERLEALAEAEEEHGSLADAIRFAVSEAYVDNDEASESSDGEIPLKAREGHRKLVEWTGIGGRIELETAESVLANHLNIKTDAIRRIVVKPLKAADVIRLHQGVHDVWVIVGSLDDTTASVDAEPDAPAPKAATDGGEARERLDELAAAGAEVANGE</sequence>
<dbReference type="Proteomes" id="UP000011650">
    <property type="component" value="Unassembled WGS sequence"/>
</dbReference>
<comment type="caution">
    <text evidence="2">The sequence shown here is derived from an EMBL/GenBank/DDBJ whole genome shotgun (WGS) entry which is preliminary data.</text>
</comment>
<protein>
    <submittedName>
        <fullName evidence="2">Uncharacterized protein</fullName>
    </submittedName>
</protein>
<dbReference type="STRING" id="1227482.C469_16048"/>
<proteinExistence type="predicted"/>
<dbReference type="RefSeq" id="WP_008008404.1">
    <property type="nucleotide sequence ID" value="NZ_AOJG01000041.1"/>
</dbReference>
<accession>M0NKP4</accession>